<evidence type="ECO:0000313" key="2">
    <source>
        <dbReference type="RefSeq" id="XP_016506311.1"/>
    </source>
</evidence>
<name>A0A1S4CYU4_TOBAC</name>
<gene>
    <name evidence="2 3 4" type="primary">LOC107824100</name>
</gene>
<dbReference type="Pfam" id="PF20167">
    <property type="entry name" value="Transposase_32"/>
    <property type="match status" value="1"/>
</dbReference>
<dbReference type="AlphaFoldDB" id="A0A1S4CYU4"/>
<evidence type="ECO:0000259" key="1">
    <source>
        <dbReference type="Pfam" id="PF20167"/>
    </source>
</evidence>
<dbReference type="KEGG" id="nta:107824100"/>
<dbReference type="PaxDb" id="4097-A0A1S4CYU4"/>
<accession>A0A1S4CYU4</accession>
<dbReference type="RefSeq" id="XP_016506313.1">
    <property type="nucleotide sequence ID" value="XM_016650827.1"/>
</dbReference>
<dbReference type="OrthoDB" id="10560618at2759"/>
<protein>
    <recommendedName>
        <fullName evidence="1">Putative plant transposon protein domain-containing protein</fullName>
    </recommendedName>
</protein>
<organism evidence="3">
    <name type="scientific">Nicotiana tabacum</name>
    <name type="common">Common tobacco</name>
    <dbReference type="NCBI Taxonomy" id="4097"/>
    <lineage>
        <taxon>Eukaryota</taxon>
        <taxon>Viridiplantae</taxon>
        <taxon>Streptophyta</taxon>
        <taxon>Embryophyta</taxon>
        <taxon>Tracheophyta</taxon>
        <taxon>Spermatophyta</taxon>
        <taxon>Magnoliopsida</taxon>
        <taxon>eudicotyledons</taxon>
        <taxon>Gunneridae</taxon>
        <taxon>Pentapetalae</taxon>
        <taxon>asterids</taxon>
        <taxon>lamiids</taxon>
        <taxon>Solanales</taxon>
        <taxon>Solanaceae</taxon>
        <taxon>Nicotianoideae</taxon>
        <taxon>Nicotianeae</taxon>
        <taxon>Nicotiana</taxon>
    </lineage>
</organism>
<dbReference type="InterPro" id="IPR046796">
    <property type="entry name" value="Transposase_32_dom"/>
</dbReference>
<feature type="domain" description="Putative plant transposon protein" evidence="1">
    <location>
        <begin position="10"/>
        <end position="112"/>
    </location>
</feature>
<dbReference type="RefSeq" id="XP_016506311.1">
    <property type="nucleotide sequence ID" value="XM_016650825.1"/>
</dbReference>
<dbReference type="RefSeq" id="XP_016506312.1">
    <property type="nucleotide sequence ID" value="XM_016650826.1"/>
</dbReference>
<reference evidence="2 3" key="1">
    <citation type="submission" date="2025-04" db="UniProtKB">
        <authorList>
            <consortium name="RefSeq"/>
        </authorList>
    </citation>
    <scope>IDENTIFICATION</scope>
</reference>
<proteinExistence type="predicted"/>
<evidence type="ECO:0000313" key="4">
    <source>
        <dbReference type="RefSeq" id="XP_016506313.1"/>
    </source>
</evidence>
<evidence type="ECO:0000313" key="3">
    <source>
        <dbReference type="RefSeq" id="XP_016506312.1"/>
    </source>
</evidence>
<dbReference type="OMA" id="SHYADRW"/>
<sequence>MELGEEVRPWLAQYLEIPGTTPDWLNAGVKILRRSLNFEAKGWETFVCADWTPLPHENSLPLHRTVLVASIMVGYPINVGNVMSRVITQVVSEGDRNYPFPSFLTMYFTDLKVEKRNFDIKVKAKAPFSWYIMQVDDNPKSKNYKGTTTAATGQSEEPVVVVAPTQPSSTPADMPLGPSTSVVPDIPSTLASLVTTHHLSQALLSINNWMQTVPLSCLSLLLPW</sequence>